<evidence type="ECO:0000313" key="4">
    <source>
        <dbReference type="Proteomes" id="UP001281003"/>
    </source>
</evidence>
<evidence type="ECO:0000259" key="2">
    <source>
        <dbReference type="Pfam" id="PF25545"/>
    </source>
</evidence>
<dbReference type="InterPro" id="IPR057684">
    <property type="entry name" value="DUF7924"/>
</dbReference>
<dbReference type="Proteomes" id="UP001281003">
    <property type="component" value="Unassembled WGS sequence"/>
</dbReference>
<feature type="domain" description="DUF7924" evidence="2">
    <location>
        <begin position="239"/>
        <end position="378"/>
    </location>
</feature>
<organism evidence="3 4">
    <name type="scientific">Sordaria brevicollis</name>
    <dbReference type="NCBI Taxonomy" id="83679"/>
    <lineage>
        <taxon>Eukaryota</taxon>
        <taxon>Fungi</taxon>
        <taxon>Dikarya</taxon>
        <taxon>Ascomycota</taxon>
        <taxon>Pezizomycotina</taxon>
        <taxon>Sordariomycetes</taxon>
        <taxon>Sordariomycetidae</taxon>
        <taxon>Sordariales</taxon>
        <taxon>Sordariaceae</taxon>
        <taxon>Sordaria</taxon>
    </lineage>
</organism>
<keyword evidence="4" id="KW-1185">Reference proteome</keyword>
<proteinExistence type="predicted"/>
<reference evidence="3" key="1">
    <citation type="journal article" date="2023" name="Mol. Phylogenet. Evol.">
        <title>Genome-scale phylogeny and comparative genomics of the fungal order Sordariales.</title>
        <authorList>
            <person name="Hensen N."/>
            <person name="Bonometti L."/>
            <person name="Westerberg I."/>
            <person name="Brannstrom I.O."/>
            <person name="Guillou S."/>
            <person name="Cros-Aarteil S."/>
            <person name="Calhoun S."/>
            <person name="Haridas S."/>
            <person name="Kuo A."/>
            <person name="Mondo S."/>
            <person name="Pangilinan J."/>
            <person name="Riley R."/>
            <person name="LaButti K."/>
            <person name="Andreopoulos B."/>
            <person name="Lipzen A."/>
            <person name="Chen C."/>
            <person name="Yan M."/>
            <person name="Daum C."/>
            <person name="Ng V."/>
            <person name="Clum A."/>
            <person name="Steindorff A."/>
            <person name="Ohm R.A."/>
            <person name="Martin F."/>
            <person name="Silar P."/>
            <person name="Natvig D.O."/>
            <person name="Lalanne C."/>
            <person name="Gautier V."/>
            <person name="Ament-Velasquez S.L."/>
            <person name="Kruys A."/>
            <person name="Hutchinson M.I."/>
            <person name="Powell A.J."/>
            <person name="Barry K."/>
            <person name="Miller A.N."/>
            <person name="Grigoriev I.V."/>
            <person name="Debuchy R."/>
            <person name="Gladieux P."/>
            <person name="Hiltunen Thoren M."/>
            <person name="Johannesson H."/>
        </authorList>
    </citation>
    <scope>NUCLEOTIDE SEQUENCE</scope>
    <source>
        <strain evidence="3">FGSC 1904</strain>
    </source>
</reference>
<evidence type="ECO:0000313" key="3">
    <source>
        <dbReference type="EMBL" id="KAK3396725.1"/>
    </source>
</evidence>
<feature type="compositionally biased region" description="Low complexity" evidence="1">
    <location>
        <begin position="532"/>
        <end position="548"/>
    </location>
</feature>
<feature type="compositionally biased region" description="Basic and acidic residues" evidence="1">
    <location>
        <begin position="18"/>
        <end position="27"/>
    </location>
</feature>
<feature type="region of interest" description="Disordered" evidence="1">
    <location>
        <begin position="1"/>
        <end position="43"/>
    </location>
</feature>
<name>A0AAE0PBC0_SORBR</name>
<accession>A0AAE0PBC0</accession>
<feature type="compositionally biased region" description="Low complexity" evidence="1">
    <location>
        <begin position="72"/>
        <end position="85"/>
    </location>
</feature>
<comment type="caution">
    <text evidence="3">The sequence shown here is derived from an EMBL/GenBank/DDBJ whole genome shotgun (WGS) entry which is preliminary data.</text>
</comment>
<reference evidence="3" key="2">
    <citation type="submission" date="2023-07" db="EMBL/GenBank/DDBJ databases">
        <authorList>
            <consortium name="Lawrence Berkeley National Laboratory"/>
            <person name="Haridas S."/>
            <person name="Hensen N."/>
            <person name="Bonometti L."/>
            <person name="Westerberg I."/>
            <person name="Brannstrom I.O."/>
            <person name="Guillou S."/>
            <person name="Cros-Aarteil S."/>
            <person name="Calhoun S."/>
            <person name="Kuo A."/>
            <person name="Mondo S."/>
            <person name="Pangilinan J."/>
            <person name="Riley R."/>
            <person name="LaButti K."/>
            <person name="Andreopoulos B."/>
            <person name="Lipzen A."/>
            <person name="Chen C."/>
            <person name="Yanf M."/>
            <person name="Daum C."/>
            <person name="Ng V."/>
            <person name="Clum A."/>
            <person name="Steindorff A."/>
            <person name="Ohm R."/>
            <person name="Martin F."/>
            <person name="Silar P."/>
            <person name="Natvig D."/>
            <person name="Lalanne C."/>
            <person name="Gautier V."/>
            <person name="Ament-velasquez S.L."/>
            <person name="Kruys A."/>
            <person name="Hutchinson M.I."/>
            <person name="Powell A.J."/>
            <person name="Barry K."/>
            <person name="Miller A.N."/>
            <person name="Grigoriev I.V."/>
            <person name="Debuchy R."/>
            <person name="Gladieux P."/>
            <person name="Thoren M.H."/>
            <person name="Johannesson H."/>
        </authorList>
    </citation>
    <scope>NUCLEOTIDE SEQUENCE</scope>
    <source>
        <strain evidence="3">FGSC 1904</strain>
    </source>
</reference>
<feature type="compositionally biased region" description="Low complexity" evidence="1">
    <location>
        <begin position="428"/>
        <end position="456"/>
    </location>
</feature>
<dbReference type="AlphaFoldDB" id="A0AAE0PBC0"/>
<dbReference type="EMBL" id="JAUTDP010000008">
    <property type="protein sequence ID" value="KAK3396725.1"/>
    <property type="molecule type" value="Genomic_DNA"/>
</dbReference>
<feature type="compositionally biased region" description="Basic and acidic residues" evidence="1">
    <location>
        <begin position="1"/>
        <end position="10"/>
    </location>
</feature>
<sequence>MASPQHDSRHDSRKRARPDHLSQELDRPKHKRHRTSSDWPPHLWDKLSKVPLVRRSLRELDRRNRTAAQLEAASRTRTRTPPATSNLGRFARHGGPDLCHLRSYPKPGGVVHTMSRPSARSTATGTRKTSAYDAAFEQLMIDYSVYPRDYFRAKDVDAGISSPNNLEHELEILGKRRPSLDSSHFTESEFETFIRDNRAATNEGTLTRTVIYPFLVGSSGSDIYNSGENLFSNIEPFAEDRVVKPKPDFFDGAHISAIDRRIRDTYEDGNLNKLIIPTNHALVLPNFFLEVKGVKGSATVARRQAMHVGAVGARGMHALQNYGKDEPVYDGNAYTYTSTYSEGVLELYAHHIAPPTVPGGQPEYYMTTVDSWLLTSRRHSFQSFREGVAAFRNARDRAREFRDNFIEAANARARALQSDGGAAAPPHQATGSTAAAGVTAQSGEATAGTTAAAGATEQRDMDESTAGHLGGARGDDAGSESSITSTGAEDYYTVSQAVVDGEASHPQQLLHDQEEEHEPPNSSSHQRAIEPATGTGTTSFAATSSRSSSLKRSQVGNGTNGTSGSSKGKRTRFAEFLSSLNAGKNNHDKENKRLRRGSF</sequence>
<feature type="region of interest" description="Disordered" evidence="1">
    <location>
        <begin position="64"/>
        <end position="94"/>
    </location>
</feature>
<feature type="region of interest" description="Disordered" evidence="1">
    <location>
        <begin position="504"/>
        <end position="599"/>
    </location>
</feature>
<feature type="region of interest" description="Disordered" evidence="1">
    <location>
        <begin position="417"/>
        <end position="485"/>
    </location>
</feature>
<feature type="compositionally biased region" description="Low complexity" evidence="1">
    <location>
        <begin position="556"/>
        <end position="566"/>
    </location>
</feature>
<dbReference type="Pfam" id="PF25545">
    <property type="entry name" value="DUF7924"/>
    <property type="match status" value="1"/>
</dbReference>
<protein>
    <recommendedName>
        <fullName evidence="2">DUF7924 domain-containing protein</fullName>
    </recommendedName>
</protein>
<evidence type="ECO:0000256" key="1">
    <source>
        <dbReference type="SAM" id="MobiDB-lite"/>
    </source>
</evidence>
<gene>
    <name evidence="3" type="ORF">B0T20DRAFT_242149</name>
</gene>